<dbReference type="EMBL" id="BSUZ01000001">
    <property type="protein sequence ID" value="GMA86395.1"/>
    <property type="molecule type" value="Genomic_DNA"/>
</dbReference>
<name>A0ABQ6JHT8_9ACTN</name>
<gene>
    <name evidence="2" type="ORF">GCM10025868_16450</name>
</gene>
<feature type="compositionally biased region" description="Basic residues" evidence="1">
    <location>
        <begin position="78"/>
        <end position="87"/>
    </location>
</feature>
<sequence length="145" mass="15484">MLSDAGLPDAAPDDRERLTRLLALAGARGFPAQGWLQKWLHLPAWDDVPLPVMLTLLGPDDVGGDDERAVLEPAGRCRAPRRGRGPGRRAGAGRAGRRRPGDRLRRVGRRGRRGADRDAVVRLAGRGSTANPSTCGCGRRSIPAG</sequence>
<keyword evidence="3" id="KW-1185">Reference proteome</keyword>
<dbReference type="Proteomes" id="UP001157017">
    <property type="component" value="Unassembled WGS sequence"/>
</dbReference>
<evidence type="ECO:0000313" key="3">
    <source>
        <dbReference type="Proteomes" id="UP001157017"/>
    </source>
</evidence>
<evidence type="ECO:0000256" key="1">
    <source>
        <dbReference type="SAM" id="MobiDB-lite"/>
    </source>
</evidence>
<accession>A0ABQ6JHT8</accession>
<proteinExistence type="predicted"/>
<comment type="caution">
    <text evidence="2">The sequence shown here is derived from an EMBL/GenBank/DDBJ whole genome shotgun (WGS) entry which is preliminary data.</text>
</comment>
<feature type="region of interest" description="Disordered" evidence="1">
    <location>
        <begin position="61"/>
        <end position="145"/>
    </location>
</feature>
<protein>
    <submittedName>
        <fullName evidence="2">Uncharacterized protein</fullName>
    </submittedName>
</protein>
<reference evidence="3" key="1">
    <citation type="journal article" date="2019" name="Int. J. Syst. Evol. Microbiol.">
        <title>The Global Catalogue of Microorganisms (GCM) 10K type strain sequencing project: providing services to taxonomists for standard genome sequencing and annotation.</title>
        <authorList>
            <consortium name="The Broad Institute Genomics Platform"/>
            <consortium name="The Broad Institute Genome Sequencing Center for Infectious Disease"/>
            <person name="Wu L."/>
            <person name="Ma J."/>
        </authorList>
    </citation>
    <scope>NUCLEOTIDE SEQUENCE [LARGE SCALE GENOMIC DNA]</scope>
    <source>
        <strain evidence="3">NBRC 108730</strain>
    </source>
</reference>
<evidence type="ECO:0000313" key="2">
    <source>
        <dbReference type="EMBL" id="GMA86395.1"/>
    </source>
</evidence>
<organism evidence="2 3">
    <name type="scientific">Angustibacter aerolatus</name>
    <dbReference type="NCBI Taxonomy" id="1162965"/>
    <lineage>
        <taxon>Bacteria</taxon>
        <taxon>Bacillati</taxon>
        <taxon>Actinomycetota</taxon>
        <taxon>Actinomycetes</taxon>
        <taxon>Kineosporiales</taxon>
        <taxon>Kineosporiaceae</taxon>
    </lineage>
</organism>